<feature type="transmembrane region" description="Helical" evidence="9">
    <location>
        <begin position="36"/>
        <end position="56"/>
    </location>
</feature>
<dbReference type="GO" id="GO:0006865">
    <property type="term" value="P:amino acid transport"/>
    <property type="evidence" value="ECO:0007669"/>
    <property type="project" value="UniProtKB-KW"/>
</dbReference>
<dbReference type="AlphaFoldDB" id="A0A942U4I9"/>
<evidence type="ECO:0000313" key="10">
    <source>
        <dbReference type="EMBL" id="MBS4212722.1"/>
    </source>
</evidence>
<keyword evidence="5" id="KW-0029">Amino-acid transport</keyword>
<evidence type="ECO:0000256" key="6">
    <source>
        <dbReference type="ARBA" id="ARBA00022989"/>
    </source>
</evidence>
<accession>A0A942U4I9</accession>
<feature type="transmembrane region" description="Helical" evidence="9">
    <location>
        <begin position="136"/>
        <end position="157"/>
    </location>
</feature>
<comment type="similarity">
    <text evidence="8">Belongs to the binding-protein-dependent transport system permease family. LivHM subfamily.</text>
</comment>
<comment type="subcellular location">
    <subcellularLocation>
        <location evidence="1">Cell membrane</location>
        <topology evidence="1">Multi-pass membrane protein</topology>
    </subcellularLocation>
</comment>
<dbReference type="GO" id="GO:0005886">
    <property type="term" value="C:plasma membrane"/>
    <property type="evidence" value="ECO:0007669"/>
    <property type="project" value="UniProtKB-SubCell"/>
</dbReference>
<evidence type="ECO:0000256" key="4">
    <source>
        <dbReference type="ARBA" id="ARBA00022692"/>
    </source>
</evidence>
<keyword evidence="11" id="KW-1185">Reference proteome</keyword>
<dbReference type="CDD" id="cd06582">
    <property type="entry name" value="TM_PBP1_LivH_like"/>
    <property type="match status" value="1"/>
</dbReference>
<dbReference type="GO" id="GO:0022857">
    <property type="term" value="F:transmembrane transporter activity"/>
    <property type="evidence" value="ECO:0007669"/>
    <property type="project" value="InterPro"/>
</dbReference>
<sequence>MGIDTFINIILNGILIGGVYGLVASAFTFQAGALQIVNFSYGSSTMLAMYLTFFLIKEWNIPIVFAVVILFALFFTIGWIMRRTILNNTNHGTQILTTMAVELVIINLVIIFFTGFPRDMAIFEKRINITDTISVGLTQLICFFLAAAVLVSFHLFLNKTWAGMSIRAVVQKKEIANIMGINSERIMDLAFSISYLIIAIAGIMLMTMFQVEPHFGNYMMTISFLVCVTAGIGNMGGSFLSGIIIGILSALITTLLGAQFHDPVLFGLFVLILLVRPNGLFNSSKRIARQI</sequence>
<dbReference type="InterPro" id="IPR001851">
    <property type="entry name" value="ABC_transp_permease"/>
</dbReference>
<keyword evidence="4 9" id="KW-0812">Transmembrane</keyword>
<comment type="caution">
    <text evidence="10">The sequence shown here is derived from an EMBL/GenBank/DDBJ whole genome shotgun (WGS) entry which is preliminary data.</text>
</comment>
<name>A0A942U4I9_9BACI</name>
<keyword evidence="3" id="KW-1003">Cell membrane</keyword>
<feature type="transmembrane region" description="Helical" evidence="9">
    <location>
        <begin position="264"/>
        <end position="281"/>
    </location>
</feature>
<evidence type="ECO:0000256" key="7">
    <source>
        <dbReference type="ARBA" id="ARBA00023136"/>
    </source>
</evidence>
<feature type="transmembrane region" description="Helical" evidence="9">
    <location>
        <begin position="93"/>
        <end position="116"/>
    </location>
</feature>
<evidence type="ECO:0000256" key="9">
    <source>
        <dbReference type="SAM" id="Phobius"/>
    </source>
</evidence>
<keyword evidence="6 9" id="KW-1133">Transmembrane helix</keyword>
<evidence type="ECO:0000256" key="3">
    <source>
        <dbReference type="ARBA" id="ARBA00022475"/>
    </source>
</evidence>
<feature type="transmembrane region" description="Helical" evidence="9">
    <location>
        <begin position="6"/>
        <end position="29"/>
    </location>
</feature>
<evidence type="ECO:0000256" key="1">
    <source>
        <dbReference type="ARBA" id="ARBA00004651"/>
    </source>
</evidence>
<dbReference type="EMBL" id="JAGYPF010000002">
    <property type="protein sequence ID" value="MBS4212722.1"/>
    <property type="molecule type" value="Genomic_DNA"/>
</dbReference>
<dbReference type="RefSeq" id="WP_213117254.1">
    <property type="nucleotide sequence ID" value="NZ_JAGYPF010000002.1"/>
</dbReference>
<dbReference type="InterPro" id="IPR052157">
    <property type="entry name" value="BCAA_transport_permease"/>
</dbReference>
<keyword evidence="7 9" id="KW-0472">Membrane</keyword>
<reference evidence="10" key="1">
    <citation type="submission" date="2021-05" db="EMBL/GenBank/DDBJ databases">
        <title>Novel Bacillus species.</title>
        <authorList>
            <person name="Liu G."/>
        </authorList>
    </citation>
    <scope>NUCLEOTIDE SEQUENCE</scope>
    <source>
        <strain evidence="10">FJAT-49825</strain>
    </source>
</reference>
<keyword evidence="2" id="KW-0813">Transport</keyword>
<proteinExistence type="inferred from homology"/>
<feature type="transmembrane region" description="Helical" evidence="9">
    <location>
        <begin position="215"/>
        <end position="232"/>
    </location>
</feature>
<evidence type="ECO:0000313" key="11">
    <source>
        <dbReference type="Proteomes" id="UP000679749"/>
    </source>
</evidence>
<dbReference type="Proteomes" id="UP000679749">
    <property type="component" value="Unassembled WGS sequence"/>
</dbReference>
<protein>
    <submittedName>
        <fullName evidence="10">Branched-chain amino acid ABC transporter permease</fullName>
    </submittedName>
</protein>
<feature type="transmembrane region" description="Helical" evidence="9">
    <location>
        <begin position="239"/>
        <end position="258"/>
    </location>
</feature>
<dbReference type="PANTHER" id="PTHR11795">
    <property type="entry name" value="BRANCHED-CHAIN AMINO ACID TRANSPORT SYSTEM PERMEASE PROTEIN LIVH"/>
    <property type="match status" value="1"/>
</dbReference>
<feature type="transmembrane region" description="Helical" evidence="9">
    <location>
        <begin position="189"/>
        <end position="209"/>
    </location>
</feature>
<evidence type="ECO:0000256" key="8">
    <source>
        <dbReference type="ARBA" id="ARBA00037998"/>
    </source>
</evidence>
<dbReference type="Pfam" id="PF02653">
    <property type="entry name" value="BPD_transp_2"/>
    <property type="match status" value="1"/>
</dbReference>
<evidence type="ECO:0000256" key="2">
    <source>
        <dbReference type="ARBA" id="ARBA00022448"/>
    </source>
</evidence>
<evidence type="ECO:0000256" key="5">
    <source>
        <dbReference type="ARBA" id="ARBA00022970"/>
    </source>
</evidence>
<dbReference type="PANTHER" id="PTHR11795:SF445">
    <property type="entry name" value="AMINO ACID ABC TRANSPORTER PERMEASE PROTEIN"/>
    <property type="match status" value="1"/>
</dbReference>
<feature type="transmembrane region" description="Helical" evidence="9">
    <location>
        <begin position="62"/>
        <end position="81"/>
    </location>
</feature>
<organism evidence="10 11">
    <name type="scientific">Neobacillus rhizophilus</name>
    <dbReference type="NCBI Taxonomy" id="2833579"/>
    <lineage>
        <taxon>Bacteria</taxon>
        <taxon>Bacillati</taxon>
        <taxon>Bacillota</taxon>
        <taxon>Bacilli</taxon>
        <taxon>Bacillales</taxon>
        <taxon>Bacillaceae</taxon>
        <taxon>Neobacillus</taxon>
    </lineage>
</organism>
<gene>
    <name evidence="10" type="ORF">KHA99_09705</name>
</gene>